<dbReference type="Pfam" id="PF12796">
    <property type="entry name" value="Ank_2"/>
    <property type="match status" value="1"/>
</dbReference>
<proteinExistence type="predicted"/>
<keyword evidence="1" id="KW-0677">Repeat</keyword>
<keyword evidence="5" id="KW-1185">Reference proteome</keyword>
<feature type="non-terminal residue" evidence="4">
    <location>
        <position position="1"/>
    </location>
</feature>
<dbReference type="InterPro" id="IPR002110">
    <property type="entry name" value="Ankyrin_rpt"/>
</dbReference>
<dbReference type="OrthoDB" id="341259at2759"/>
<gene>
    <name evidence="4" type="ORF">DFP72DRAFT_919026</name>
</gene>
<evidence type="ECO:0000256" key="1">
    <source>
        <dbReference type="ARBA" id="ARBA00022737"/>
    </source>
</evidence>
<dbReference type="Gene3D" id="1.25.40.20">
    <property type="entry name" value="Ankyrin repeat-containing domain"/>
    <property type="match status" value="1"/>
</dbReference>
<feature type="region of interest" description="Disordered" evidence="3">
    <location>
        <begin position="118"/>
        <end position="143"/>
    </location>
</feature>
<dbReference type="InterPro" id="IPR036770">
    <property type="entry name" value="Ankyrin_rpt-contain_sf"/>
</dbReference>
<keyword evidence="2" id="KW-0040">ANK repeat</keyword>
<evidence type="ECO:0000256" key="3">
    <source>
        <dbReference type="SAM" id="MobiDB-lite"/>
    </source>
</evidence>
<name>A0A8H6HIR3_9AGAR</name>
<dbReference type="AlphaFoldDB" id="A0A8H6HIR3"/>
<sequence length="143" mass="15397">VVKLLLAAPGIDVNAADTDWRTSLISAVWKNKRGAVKLLLAAPGIEVNAVDTGGWTALTWAAFKGKEAMVQDLCAVPEIIVDVADVKRWLENPPEGWRWEDPASKDKQDNSVRILEEFVESKGGGAQDGSEGDEPSGGRMDDP</sequence>
<comment type="caution">
    <text evidence="4">The sequence shown here is derived from an EMBL/GenBank/DDBJ whole genome shotgun (WGS) entry which is preliminary data.</text>
</comment>
<evidence type="ECO:0000256" key="2">
    <source>
        <dbReference type="ARBA" id="ARBA00023043"/>
    </source>
</evidence>
<dbReference type="PANTHER" id="PTHR24198:SF165">
    <property type="entry name" value="ANKYRIN REPEAT-CONTAINING PROTEIN-RELATED"/>
    <property type="match status" value="1"/>
</dbReference>
<evidence type="ECO:0000313" key="4">
    <source>
        <dbReference type="EMBL" id="KAF6747748.1"/>
    </source>
</evidence>
<dbReference type="SUPFAM" id="SSF48403">
    <property type="entry name" value="Ankyrin repeat"/>
    <property type="match status" value="1"/>
</dbReference>
<organism evidence="4 5">
    <name type="scientific">Ephemerocybe angulata</name>
    <dbReference type="NCBI Taxonomy" id="980116"/>
    <lineage>
        <taxon>Eukaryota</taxon>
        <taxon>Fungi</taxon>
        <taxon>Dikarya</taxon>
        <taxon>Basidiomycota</taxon>
        <taxon>Agaricomycotina</taxon>
        <taxon>Agaricomycetes</taxon>
        <taxon>Agaricomycetidae</taxon>
        <taxon>Agaricales</taxon>
        <taxon>Agaricineae</taxon>
        <taxon>Psathyrellaceae</taxon>
        <taxon>Ephemerocybe</taxon>
    </lineage>
</organism>
<dbReference type="Proteomes" id="UP000521943">
    <property type="component" value="Unassembled WGS sequence"/>
</dbReference>
<accession>A0A8H6HIR3</accession>
<reference evidence="4 5" key="1">
    <citation type="submission" date="2020-07" db="EMBL/GenBank/DDBJ databases">
        <title>Comparative genomics of pyrophilous fungi reveals a link between fire events and developmental genes.</title>
        <authorList>
            <consortium name="DOE Joint Genome Institute"/>
            <person name="Steindorff A.S."/>
            <person name="Carver A."/>
            <person name="Calhoun S."/>
            <person name="Stillman K."/>
            <person name="Liu H."/>
            <person name="Lipzen A."/>
            <person name="Pangilinan J."/>
            <person name="Labutti K."/>
            <person name="Bruns T.D."/>
            <person name="Grigoriev I.V."/>
        </authorList>
    </citation>
    <scope>NUCLEOTIDE SEQUENCE [LARGE SCALE GENOMIC DNA]</scope>
    <source>
        <strain evidence="4 5">CBS 144469</strain>
    </source>
</reference>
<evidence type="ECO:0008006" key="6">
    <source>
        <dbReference type="Google" id="ProtNLM"/>
    </source>
</evidence>
<evidence type="ECO:0000313" key="5">
    <source>
        <dbReference type="Proteomes" id="UP000521943"/>
    </source>
</evidence>
<protein>
    <recommendedName>
        <fullName evidence="6">Ankyrin</fullName>
    </recommendedName>
</protein>
<dbReference type="EMBL" id="JACGCI010000078">
    <property type="protein sequence ID" value="KAF6747748.1"/>
    <property type="molecule type" value="Genomic_DNA"/>
</dbReference>
<dbReference type="PANTHER" id="PTHR24198">
    <property type="entry name" value="ANKYRIN REPEAT AND PROTEIN KINASE DOMAIN-CONTAINING PROTEIN"/>
    <property type="match status" value="1"/>
</dbReference>